<name>A0A814PS24_9BILA</name>
<keyword evidence="4" id="KW-1185">Reference proteome</keyword>
<proteinExistence type="predicted"/>
<dbReference type="AlphaFoldDB" id="A0A814PS24"/>
<evidence type="ECO:0000313" key="2">
    <source>
        <dbReference type="EMBL" id="CAF1110001.1"/>
    </source>
</evidence>
<comment type="caution">
    <text evidence="2">The sequence shown here is derived from an EMBL/GenBank/DDBJ whole genome shotgun (WGS) entry which is preliminary data.</text>
</comment>
<sequence length="291" mass="32691">MGYMNFGPRIFSRFSGGLYKPVSVDTSVLGRGRLSNAIAKSYFEIIKEVVLQKKTRPRPADFVTKVYQSTVARFKAGQFGVTQSAQPRKPLDVLIPETWRQRGRKLHTRGIYFRRIKRSQITIRKTSNRPRSTTSASDASPLRATSTDSQSVDSLDISYDAESVINAKTKRSSTSVDDIQSQSTVPSNPHEDLADDLQLVDRSIDQRILSTVSVNTIDNTNPRTSRVRTAIRNSSSKENNQAENQIRGPRSATTMHITTRLKHKRQKFKSPSKTPLQYPMKITSLLGPALH</sequence>
<dbReference type="EMBL" id="CAJOBC010005740">
    <property type="protein sequence ID" value="CAF3874386.1"/>
    <property type="molecule type" value="Genomic_DNA"/>
</dbReference>
<dbReference type="EMBL" id="CAJNOQ010005741">
    <property type="protein sequence ID" value="CAF1110001.1"/>
    <property type="molecule type" value="Genomic_DNA"/>
</dbReference>
<feature type="compositionally biased region" description="Polar residues" evidence="1">
    <location>
        <begin position="172"/>
        <end position="187"/>
    </location>
</feature>
<accession>A0A814PS24</accession>
<evidence type="ECO:0000313" key="4">
    <source>
        <dbReference type="Proteomes" id="UP000663829"/>
    </source>
</evidence>
<feature type="region of interest" description="Disordered" evidence="1">
    <location>
        <begin position="122"/>
        <end position="152"/>
    </location>
</feature>
<protein>
    <submittedName>
        <fullName evidence="2">Uncharacterized protein</fullName>
    </submittedName>
</protein>
<evidence type="ECO:0000313" key="3">
    <source>
        <dbReference type="EMBL" id="CAF3874386.1"/>
    </source>
</evidence>
<gene>
    <name evidence="2" type="ORF">GPM918_LOCUS19182</name>
    <name evidence="3" type="ORF">SRO942_LOCUS19178</name>
</gene>
<reference evidence="2" key="1">
    <citation type="submission" date="2021-02" db="EMBL/GenBank/DDBJ databases">
        <authorList>
            <person name="Nowell W R."/>
        </authorList>
    </citation>
    <scope>NUCLEOTIDE SEQUENCE</scope>
</reference>
<organism evidence="2 4">
    <name type="scientific">Didymodactylos carnosus</name>
    <dbReference type="NCBI Taxonomy" id="1234261"/>
    <lineage>
        <taxon>Eukaryota</taxon>
        <taxon>Metazoa</taxon>
        <taxon>Spiralia</taxon>
        <taxon>Gnathifera</taxon>
        <taxon>Rotifera</taxon>
        <taxon>Eurotatoria</taxon>
        <taxon>Bdelloidea</taxon>
        <taxon>Philodinida</taxon>
        <taxon>Philodinidae</taxon>
        <taxon>Didymodactylos</taxon>
    </lineage>
</organism>
<feature type="region of interest" description="Disordered" evidence="1">
    <location>
        <begin position="168"/>
        <end position="193"/>
    </location>
</feature>
<evidence type="ECO:0000256" key="1">
    <source>
        <dbReference type="SAM" id="MobiDB-lite"/>
    </source>
</evidence>
<dbReference type="Proteomes" id="UP000681722">
    <property type="component" value="Unassembled WGS sequence"/>
</dbReference>
<dbReference type="Proteomes" id="UP000663829">
    <property type="component" value="Unassembled WGS sequence"/>
</dbReference>